<sequence>MTTPRNALLEKAIGYFAENGVRDTSLRTLAAAIGTSQRMLNYHFGSREDLLVAVIEAVVAADTAMLEELFATESDPFVAGRENWRLTADHAQRFGALYFELASHAMYGKAYARELGEALVDRTEAAFESLYATRTDPATAHRLARLTMAVGQGLCFDLLIDGDRAASDAAIEEFIAMMRARLGAG</sequence>
<comment type="caution">
    <text evidence="6">The sequence shown here is derived from an EMBL/GenBank/DDBJ whole genome shotgun (WGS) entry which is preliminary data.</text>
</comment>
<name>A0A077M3B0_9MICO</name>
<dbReference type="InterPro" id="IPR001647">
    <property type="entry name" value="HTH_TetR"/>
</dbReference>
<keyword evidence="3" id="KW-0804">Transcription</keyword>
<keyword evidence="2 4" id="KW-0238">DNA-binding</keyword>
<feature type="domain" description="HTH tetR-type" evidence="5">
    <location>
        <begin position="2"/>
        <end position="62"/>
    </location>
</feature>
<dbReference type="Proteomes" id="UP000035721">
    <property type="component" value="Unassembled WGS sequence"/>
</dbReference>
<dbReference type="SUPFAM" id="SSF46689">
    <property type="entry name" value="Homeodomain-like"/>
    <property type="match status" value="1"/>
</dbReference>
<proteinExistence type="predicted"/>
<evidence type="ECO:0000256" key="4">
    <source>
        <dbReference type="PROSITE-ProRule" id="PRU00335"/>
    </source>
</evidence>
<evidence type="ECO:0000259" key="5">
    <source>
        <dbReference type="PROSITE" id="PS50977"/>
    </source>
</evidence>
<protein>
    <submittedName>
        <fullName evidence="6">Transcriptional regulator, TetR family</fullName>
    </submittedName>
</protein>
<organism evidence="6 7">
    <name type="scientific">Nostocoides japonicum T1-X7</name>
    <dbReference type="NCBI Taxonomy" id="1194083"/>
    <lineage>
        <taxon>Bacteria</taxon>
        <taxon>Bacillati</taxon>
        <taxon>Actinomycetota</taxon>
        <taxon>Actinomycetes</taxon>
        <taxon>Micrococcales</taxon>
        <taxon>Intrasporangiaceae</taxon>
        <taxon>Nostocoides</taxon>
    </lineage>
</organism>
<dbReference type="PRINTS" id="PR00455">
    <property type="entry name" value="HTHTETR"/>
</dbReference>
<feature type="DNA-binding region" description="H-T-H motif" evidence="4">
    <location>
        <begin position="25"/>
        <end position="44"/>
    </location>
</feature>
<evidence type="ECO:0000256" key="3">
    <source>
        <dbReference type="ARBA" id="ARBA00023163"/>
    </source>
</evidence>
<evidence type="ECO:0000313" key="6">
    <source>
        <dbReference type="EMBL" id="CCH78650.1"/>
    </source>
</evidence>
<dbReference type="InterPro" id="IPR009057">
    <property type="entry name" value="Homeodomain-like_sf"/>
</dbReference>
<reference evidence="6 7" key="1">
    <citation type="journal article" date="2013" name="ISME J.">
        <title>A metabolic model for members of the genus Tetrasphaera involved in enhanced biological phosphorus removal.</title>
        <authorList>
            <person name="Kristiansen R."/>
            <person name="Nguyen H.T.T."/>
            <person name="Saunders A.M."/>
            <person name="Nielsen J.L."/>
            <person name="Wimmer R."/>
            <person name="Le V.Q."/>
            <person name="McIlroy S.J."/>
            <person name="Petrovski S."/>
            <person name="Seviour R.J."/>
            <person name="Calteau A."/>
            <person name="Nielsen K.L."/>
            <person name="Nielsen P.H."/>
        </authorList>
    </citation>
    <scope>NUCLEOTIDE SEQUENCE [LARGE SCALE GENOMIC DNA]</scope>
    <source>
        <strain evidence="6 7">T1-X7</strain>
    </source>
</reference>
<dbReference type="Gene3D" id="1.10.357.10">
    <property type="entry name" value="Tetracycline Repressor, domain 2"/>
    <property type="match status" value="1"/>
</dbReference>
<evidence type="ECO:0000256" key="2">
    <source>
        <dbReference type="ARBA" id="ARBA00023125"/>
    </source>
</evidence>
<gene>
    <name evidence="6" type="ORF">BN12_3150001</name>
</gene>
<dbReference type="RefSeq" id="WP_048555524.1">
    <property type="nucleotide sequence ID" value="NZ_HF570958.1"/>
</dbReference>
<dbReference type="PANTHER" id="PTHR47506">
    <property type="entry name" value="TRANSCRIPTIONAL REGULATORY PROTEIN"/>
    <property type="match status" value="1"/>
</dbReference>
<dbReference type="GO" id="GO:0003677">
    <property type="term" value="F:DNA binding"/>
    <property type="evidence" value="ECO:0007669"/>
    <property type="project" value="UniProtKB-UniRule"/>
</dbReference>
<dbReference type="EMBL" id="CAJB01000241">
    <property type="protein sequence ID" value="CCH78650.1"/>
    <property type="molecule type" value="Genomic_DNA"/>
</dbReference>
<dbReference type="AlphaFoldDB" id="A0A077M3B0"/>
<keyword evidence="7" id="KW-1185">Reference proteome</keyword>
<accession>A0A077M3B0</accession>
<dbReference type="PROSITE" id="PS50977">
    <property type="entry name" value="HTH_TETR_2"/>
    <property type="match status" value="1"/>
</dbReference>
<dbReference type="PANTHER" id="PTHR47506:SF6">
    <property type="entry name" value="HTH-TYPE TRANSCRIPTIONAL REPRESSOR NEMR"/>
    <property type="match status" value="1"/>
</dbReference>
<keyword evidence="1" id="KW-0805">Transcription regulation</keyword>
<dbReference type="STRING" id="1194083.BN12_3150001"/>
<evidence type="ECO:0000256" key="1">
    <source>
        <dbReference type="ARBA" id="ARBA00023015"/>
    </source>
</evidence>
<evidence type="ECO:0000313" key="7">
    <source>
        <dbReference type="Proteomes" id="UP000035721"/>
    </source>
</evidence>
<dbReference type="Pfam" id="PF00440">
    <property type="entry name" value="TetR_N"/>
    <property type="match status" value="1"/>
</dbReference>